<dbReference type="SUPFAM" id="SSF51445">
    <property type="entry name" value="(Trans)glycosidases"/>
    <property type="match status" value="1"/>
</dbReference>
<comment type="caution">
    <text evidence="3">The sequence shown here is derived from an EMBL/GenBank/DDBJ whole genome shotgun (WGS) entry which is preliminary data.</text>
</comment>
<dbReference type="InterPro" id="IPR017853">
    <property type="entry name" value="GH"/>
</dbReference>
<dbReference type="EMBL" id="JAWRVI010000044">
    <property type="protein sequence ID" value="KAK4086059.1"/>
    <property type="molecule type" value="Genomic_DNA"/>
</dbReference>
<gene>
    <name evidence="3" type="ORF">Purlil1_9588</name>
</gene>
<name>A0ABR0BQ88_PURLI</name>
<dbReference type="Proteomes" id="UP001287286">
    <property type="component" value="Unassembled WGS sequence"/>
</dbReference>
<accession>A0ABR0BQ88</accession>
<feature type="domain" description="Beta-glucuronidase C-terminal" evidence="2">
    <location>
        <begin position="415"/>
        <end position="520"/>
    </location>
</feature>
<reference evidence="3 4" key="1">
    <citation type="journal article" date="2024" name="Microbiol. Resour. Announc.">
        <title>Genome annotations for the ascomycete fungi Trichoderma harzianum, Trichoderma aggressivum, and Purpureocillium lilacinum.</title>
        <authorList>
            <person name="Beijen E.P.W."/>
            <person name="Ohm R.A."/>
        </authorList>
    </citation>
    <scope>NUCLEOTIDE SEQUENCE [LARGE SCALE GENOMIC DNA]</scope>
    <source>
        <strain evidence="3 4">CBS 150709</strain>
    </source>
</reference>
<feature type="chain" id="PRO_5047285990" evidence="1">
    <location>
        <begin position="20"/>
        <end position="523"/>
    </location>
</feature>
<dbReference type="Gene3D" id="3.20.20.80">
    <property type="entry name" value="Glycosidases"/>
    <property type="match status" value="1"/>
</dbReference>
<evidence type="ECO:0000313" key="3">
    <source>
        <dbReference type="EMBL" id="KAK4086059.1"/>
    </source>
</evidence>
<dbReference type="PANTHER" id="PTHR36183:SF2">
    <property type="entry name" value="BETA-GLUCURONIDASE C-TERMINAL DOMAIN-CONTAINING PROTEIN"/>
    <property type="match status" value="1"/>
</dbReference>
<proteinExistence type="predicted"/>
<feature type="signal peptide" evidence="1">
    <location>
        <begin position="1"/>
        <end position="19"/>
    </location>
</feature>
<dbReference type="InterPro" id="IPR031728">
    <property type="entry name" value="GlcAase_C"/>
</dbReference>
<keyword evidence="1" id="KW-0732">Signal</keyword>
<evidence type="ECO:0000256" key="1">
    <source>
        <dbReference type="SAM" id="SignalP"/>
    </source>
</evidence>
<evidence type="ECO:0000313" key="4">
    <source>
        <dbReference type="Proteomes" id="UP001287286"/>
    </source>
</evidence>
<evidence type="ECO:0000259" key="2">
    <source>
        <dbReference type="Pfam" id="PF16862"/>
    </source>
</evidence>
<organism evidence="3 4">
    <name type="scientific">Purpureocillium lilacinum</name>
    <name type="common">Paecilomyces lilacinus</name>
    <dbReference type="NCBI Taxonomy" id="33203"/>
    <lineage>
        <taxon>Eukaryota</taxon>
        <taxon>Fungi</taxon>
        <taxon>Dikarya</taxon>
        <taxon>Ascomycota</taxon>
        <taxon>Pezizomycotina</taxon>
        <taxon>Sordariomycetes</taxon>
        <taxon>Hypocreomycetidae</taxon>
        <taxon>Hypocreales</taxon>
        <taxon>Ophiocordycipitaceae</taxon>
        <taxon>Purpureocillium</taxon>
    </lineage>
</organism>
<sequence length="523" mass="56563">MTALLVLSLAALAVSQTTCQSVTLNLQQKVPAGASKLIDSSFPSFAIQGSSFASYTGRPTLDCDEAAQKHEADYATGNASHPNIFSRNLIRSVEERTGGPLVVRVGGTNTDYSNFNPDQALPVTPPQQGAGIGQKFVFGPVFYEGFRNWPGTRWVYDVPFAKSNKTNSQYEARAAVDNIGLENLEALEIGNEVDLYVKQGSRPAGYGPAEFSADWRAYADWLVGALGLPAGPLFQTLTLSSAHAAPFSAQSVFDAGITDGNLVKSVSFHHYEYTNTTTGLQSTLMNHTFVKDGLNAYLPDFEYMQAHYPNVQVVLGESGRYTDKQSSIDQSEGIFGSALWTADYLLYAASLNVTRVNMQLGQVFGYVAWHPIAFDGLQPEVRSPYYGHLLVADFIGKSKAFRVSEVQTNDDLVAAYAGYEQDQLRRVAIINYKVWQKGSGARPARTFTLPVPRGVRSVKVQTLTSSGGASVNGTASWAGRTWTYENNGVGEKVPGLDEFTTVPVSGGRANVKIGASEAVIVHI</sequence>
<keyword evidence="4" id="KW-1185">Reference proteome</keyword>
<protein>
    <submittedName>
        <fullName evidence="3">CAZyme family GH79</fullName>
    </submittedName>
</protein>
<dbReference type="Pfam" id="PF16862">
    <property type="entry name" value="Glyco_hydro_79C"/>
    <property type="match status" value="1"/>
</dbReference>
<dbReference type="Gene3D" id="2.60.40.1180">
    <property type="entry name" value="Golgi alpha-mannosidase II"/>
    <property type="match status" value="1"/>
</dbReference>
<dbReference type="PANTHER" id="PTHR36183">
    <property type="entry name" value="BETA-GLUCURONIDASE"/>
    <property type="match status" value="1"/>
</dbReference>
<dbReference type="InterPro" id="IPR013780">
    <property type="entry name" value="Glyco_hydro_b"/>
</dbReference>
<dbReference type="InterPro" id="IPR052974">
    <property type="entry name" value="GH79_Enzymes"/>
</dbReference>